<dbReference type="AlphaFoldDB" id="A0A6F8Y6J4"/>
<dbReference type="Proteomes" id="UP000502508">
    <property type="component" value="Chromosome"/>
</dbReference>
<dbReference type="RefSeq" id="WP_173041486.1">
    <property type="nucleotide sequence ID" value="NZ_AP022870.1"/>
</dbReference>
<evidence type="ECO:0000313" key="4">
    <source>
        <dbReference type="Proteomes" id="UP000502508"/>
    </source>
</evidence>
<dbReference type="KEGG" id="pfla:Pflav_081250"/>
<feature type="chain" id="PRO_5026000909" description="Right handed beta helix domain-containing protein" evidence="2">
    <location>
        <begin position="22"/>
        <end position="404"/>
    </location>
</feature>
<dbReference type="EMBL" id="AP022870">
    <property type="protein sequence ID" value="BCB81715.1"/>
    <property type="molecule type" value="Genomic_DNA"/>
</dbReference>
<dbReference type="SUPFAM" id="SSF51126">
    <property type="entry name" value="Pectin lyase-like"/>
    <property type="match status" value="1"/>
</dbReference>
<protein>
    <recommendedName>
        <fullName evidence="5">Right handed beta helix domain-containing protein</fullName>
    </recommendedName>
</protein>
<name>A0A6F8Y6J4_9ACTN</name>
<feature type="compositionally biased region" description="Low complexity" evidence="1">
    <location>
        <begin position="33"/>
        <end position="63"/>
    </location>
</feature>
<gene>
    <name evidence="3" type="ORF">Pflav_081250</name>
</gene>
<reference evidence="3 4" key="2">
    <citation type="submission" date="2020-03" db="EMBL/GenBank/DDBJ databases">
        <authorList>
            <person name="Ichikawa N."/>
            <person name="Kimura A."/>
            <person name="Kitahashi Y."/>
            <person name="Uohara A."/>
        </authorList>
    </citation>
    <scope>NUCLEOTIDE SEQUENCE [LARGE SCALE GENOMIC DNA]</scope>
    <source>
        <strain evidence="3 4">NBRC 107702</strain>
    </source>
</reference>
<dbReference type="PROSITE" id="PS51257">
    <property type="entry name" value="PROKAR_LIPOPROTEIN"/>
    <property type="match status" value="1"/>
</dbReference>
<evidence type="ECO:0000313" key="3">
    <source>
        <dbReference type="EMBL" id="BCB81715.1"/>
    </source>
</evidence>
<feature type="region of interest" description="Disordered" evidence="1">
    <location>
        <begin position="21"/>
        <end position="87"/>
    </location>
</feature>
<evidence type="ECO:0008006" key="5">
    <source>
        <dbReference type="Google" id="ProtNLM"/>
    </source>
</evidence>
<sequence>MRLKAGSLLLVAALLAGCGGGDTGGEEQPPPATTEGAAATTDAPTEAPAGKAGLGAAPTTKPPATKKPPPAVLRAGNPNGKASVPAEARAVDVSKPDRVVGNGTPASCTSKAVVSAVAAGGVITFSCGPDPITITLAQTAKIKNSTRKVVIDGGGKVTLSGGGKRRIIYQNTCDESLGWENSDCTNQDHPSLTVQNITLADGSSIGVDPDIEVTNGGGGGALYVRGGRFKVVNTKFVRNKCDSGGPDLGGAAIRSLDMDNDGPVYVVGSTFGGASGQGNRCSNGGALSSIGVSWIVLNSLFSYNEAIGYGANQAANGTPGGGNGGAMYFDGNTFTVRVAGTIMERNHAREGGGAIFFVSNDLSGSLKLENSTLRGNPSDEFETLAGIFYRGTTKLPSITGPKPS</sequence>
<proteinExistence type="predicted"/>
<keyword evidence="2" id="KW-0732">Signal</keyword>
<accession>A0A6F8Y6J4</accession>
<feature type="signal peptide" evidence="2">
    <location>
        <begin position="1"/>
        <end position="21"/>
    </location>
</feature>
<reference evidence="3 4" key="1">
    <citation type="submission" date="2020-03" db="EMBL/GenBank/DDBJ databases">
        <title>Whole genome shotgun sequence of Phytohabitans flavus NBRC 107702.</title>
        <authorList>
            <person name="Komaki H."/>
            <person name="Tamura T."/>
        </authorList>
    </citation>
    <scope>NUCLEOTIDE SEQUENCE [LARGE SCALE GENOMIC DNA]</scope>
    <source>
        <strain evidence="3 4">NBRC 107702</strain>
    </source>
</reference>
<keyword evidence="4" id="KW-1185">Reference proteome</keyword>
<evidence type="ECO:0000256" key="2">
    <source>
        <dbReference type="SAM" id="SignalP"/>
    </source>
</evidence>
<dbReference type="InterPro" id="IPR011050">
    <property type="entry name" value="Pectin_lyase_fold/virulence"/>
</dbReference>
<organism evidence="3 4">
    <name type="scientific">Phytohabitans flavus</name>
    <dbReference type="NCBI Taxonomy" id="1076124"/>
    <lineage>
        <taxon>Bacteria</taxon>
        <taxon>Bacillati</taxon>
        <taxon>Actinomycetota</taxon>
        <taxon>Actinomycetes</taxon>
        <taxon>Micromonosporales</taxon>
        <taxon>Micromonosporaceae</taxon>
    </lineage>
</organism>
<evidence type="ECO:0000256" key="1">
    <source>
        <dbReference type="SAM" id="MobiDB-lite"/>
    </source>
</evidence>